<feature type="transmembrane region" description="Helical" evidence="6">
    <location>
        <begin position="109"/>
        <end position="126"/>
    </location>
</feature>
<feature type="domain" description="Amino acid transporter transmembrane" evidence="7">
    <location>
        <begin position="240"/>
        <end position="376"/>
    </location>
</feature>
<feature type="transmembrane region" description="Helical" evidence="6">
    <location>
        <begin position="77"/>
        <end position="102"/>
    </location>
</feature>
<evidence type="ECO:0000256" key="5">
    <source>
        <dbReference type="ARBA" id="ARBA00023136"/>
    </source>
</evidence>
<dbReference type="AlphaFoldDB" id="A0AAW1P8T6"/>
<keyword evidence="5 6" id="KW-0472">Membrane</keyword>
<feature type="transmembrane region" description="Helical" evidence="6">
    <location>
        <begin position="354"/>
        <end position="376"/>
    </location>
</feature>
<dbReference type="Proteomes" id="UP001465755">
    <property type="component" value="Unassembled WGS sequence"/>
</dbReference>
<keyword evidence="2 6" id="KW-0812">Transmembrane</keyword>
<sequence>MCNSAIGAGVLSLPFAFGCAGIAGCISLCVVLGAFEGFTLYVLAKFAERYSAHTYSKLVRKALGRKLSATLSGVMLLYLWGSCIAYLVIIGDCFASILGLYIDGALADRRLIIAAAGLIIILPMCFPRELGALAWVSMAAVIGFVFTAIAVVIRGTELVRQRPEATRYDGVALFHFDFKALSAIPIVVFGFNSHANVVTIMTELELLPAVLIAGLPRRPSQYAELPGMWGPRPRTRKLIGMLGVILAAIALIMVGYLAVGLTGYLAFPFSVSSNVLNSFGSDDKVMLVARAIIGAVVIGHYPLNHHPARLAMEDLESFCLGWRHISPWLSYSQSILFVASTIFVAVLVKDLGLVLHMVGGTAACFMIFFLPGLLLINAAIVKSGLEQAEDDEEYDVEEEDGTPMAGEGASADALLSTHTATGRPSYLADPDERGIKRLGIIYSPRKSWWTGMFLVALSVAILIITIWTAF</sequence>
<gene>
    <name evidence="8" type="ORF">WJX73_002133</name>
</gene>
<dbReference type="GO" id="GO:0015179">
    <property type="term" value="F:L-amino acid transmembrane transporter activity"/>
    <property type="evidence" value="ECO:0007669"/>
    <property type="project" value="TreeGrafter"/>
</dbReference>
<dbReference type="PANTHER" id="PTHR22950:SF652">
    <property type="entry name" value="TRANSMEMBRANE AMINO ACID TRANSPORTER FAMILY PROTEIN"/>
    <property type="match status" value="1"/>
</dbReference>
<feature type="transmembrane region" description="Helical" evidence="6">
    <location>
        <begin position="447"/>
        <end position="469"/>
    </location>
</feature>
<comment type="caution">
    <text evidence="8">The sequence shown here is derived from an EMBL/GenBank/DDBJ whole genome shotgun (WGS) entry which is preliminary data.</text>
</comment>
<feature type="transmembrane region" description="Helical" evidence="6">
    <location>
        <begin position="238"/>
        <end position="265"/>
    </location>
</feature>
<dbReference type="InterPro" id="IPR013057">
    <property type="entry name" value="AA_transpt_TM"/>
</dbReference>
<keyword evidence="4 6" id="KW-1133">Transmembrane helix</keyword>
<reference evidence="8 9" key="1">
    <citation type="journal article" date="2024" name="Nat. Commun.">
        <title>Phylogenomics reveals the evolutionary origins of lichenization in chlorophyte algae.</title>
        <authorList>
            <person name="Puginier C."/>
            <person name="Libourel C."/>
            <person name="Otte J."/>
            <person name="Skaloud P."/>
            <person name="Haon M."/>
            <person name="Grisel S."/>
            <person name="Petersen M."/>
            <person name="Berrin J.G."/>
            <person name="Delaux P.M."/>
            <person name="Dal Grande F."/>
            <person name="Keller J."/>
        </authorList>
    </citation>
    <scope>NUCLEOTIDE SEQUENCE [LARGE SCALE GENOMIC DNA]</scope>
    <source>
        <strain evidence="8 9">SAG 2036</strain>
    </source>
</reference>
<organism evidence="8 9">
    <name type="scientific">Symbiochloris irregularis</name>
    <dbReference type="NCBI Taxonomy" id="706552"/>
    <lineage>
        <taxon>Eukaryota</taxon>
        <taxon>Viridiplantae</taxon>
        <taxon>Chlorophyta</taxon>
        <taxon>core chlorophytes</taxon>
        <taxon>Trebouxiophyceae</taxon>
        <taxon>Trebouxiales</taxon>
        <taxon>Trebouxiaceae</taxon>
        <taxon>Symbiochloris</taxon>
    </lineage>
</organism>
<evidence type="ECO:0000259" key="7">
    <source>
        <dbReference type="Pfam" id="PF01490"/>
    </source>
</evidence>
<evidence type="ECO:0000256" key="3">
    <source>
        <dbReference type="ARBA" id="ARBA00022970"/>
    </source>
</evidence>
<keyword evidence="3" id="KW-0813">Transport</keyword>
<comment type="subcellular location">
    <subcellularLocation>
        <location evidence="1">Membrane</location>
        <topology evidence="1">Multi-pass membrane protein</topology>
    </subcellularLocation>
</comment>
<evidence type="ECO:0000313" key="8">
    <source>
        <dbReference type="EMBL" id="KAK9804447.1"/>
    </source>
</evidence>
<dbReference type="GO" id="GO:0016020">
    <property type="term" value="C:membrane"/>
    <property type="evidence" value="ECO:0007669"/>
    <property type="project" value="UniProtKB-SubCell"/>
</dbReference>
<accession>A0AAW1P8T6</accession>
<protein>
    <recommendedName>
        <fullName evidence="7">Amino acid transporter transmembrane domain-containing protein</fullName>
    </recommendedName>
</protein>
<feature type="transmembrane region" description="Helical" evidence="6">
    <location>
        <begin position="132"/>
        <end position="153"/>
    </location>
</feature>
<evidence type="ECO:0000256" key="1">
    <source>
        <dbReference type="ARBA" id="ARBA00004141"/>
    </source>
</evidence>
<evidence type="ECO:0000256" key="6">
    <source>
        <dbReference type="SAM" id="Phobius"/>
    </source>
</evidence>
<dbReference type="Pfam" id="PF01490">
    <property type="entry name" value="Aa_trans"/>
    <property type="match status" value="2"/>
</dbReference>
<feature type="transmembrane region" description="Helical" evidence="6">
    <location>
        <begin position="328"/>
        <end position="348"/>
    </location>
</feature>
<evidence type="ECO:0000256" key="4">
    <source>
        <dbReference type="ARBA" id="ARBA00022989"/>
    </source>
</evidence>
<evidence type="ECO:0000256" key="2">
    <source>
        <dbReference type="ARBA" id="ARBA00022692"/>
    </source>
</evidence>
<evidence type="ECO:0000313" key="9">
    <source>
        <dbReference type="Proteomes" id="UP001465755"/>
    </source>
</evidence>
<keyword evidence="9" id="KW-1185">Reference proteome</keyword>
<dbReference type="PANTHER" id="PTHR22950">
    <property type="entry name" value="AMINO ACID TRANSPORTER"/>
    <property type="match status" value="1"/>
</dbReference>
<feature type="transmembrane region" description="Helical" evidence="6">
    <location>
        <begin position="285"/>
        <end position="303"/>
    </location>
</feature>
<proteinExistence type="predicted"/>
<keyword evidence="3" id="KW-0029">Amino-acid transport</keyword>
<dbReference type="EMBL" id="JALJOQ010000051">
    <property type="protein sequence ID" value="KAK9804447.1"/>
    <property type="molecule type" value="Genomic_DNA"/>
</dbReference>
<name>A0AAW1P8T6_9CHLO</name>
<feature type="domain" description="Amino acid transporter transmembrane" evidence="7">
    <location>
        <begin position="3"/>
        <end position="205"/>
    </location>
</feature>
<feature type="transmembrane region" description="Helical" evidence="6">
    <location>
        <begin position="12"/>
        <end position="35"/>
    </location>
</feature>